<dbReference type="GO" id="GO:0004519">
    <property type="term" value="F:endonuclease activity"/>
    <property type="evidence" value="ECO:0007669"/>
    <property type="project" value="UniProtKB-KW"/>
</dbReference>
<dbReference type="InterPro" id="IPR004843">
    <property type="entry name" value="Calcineurin-like_PHP"/>
</dbReference>
<dbReference type="PANTHER" id="PTHR30337">
    <property type="entry name" value="COMPONENT OF ATP-DEPENDENT DSDNA EXONUCLEASE"/>
    <property type="match status" value="1"/>
</dbReference>
<dbReference type="GO" id="GO:0006260">
    <property type="term" value="P:DNA replication"/>
    <property type="evidence" value="ECO:0007669"/>
    <property type="project" value="UniProtKB-KW"/>
</dbReference>
<dbReference type="InterPro" id="IPR004593">
    <property type="entry name" value="SbcD"/>
</dbReference>
<keyword evidence="5 7" id="KW-0378">Hydrolase</keyword>
<feature type="domain" description="Calcineurin-like phosphoesterase" evidence="8">
    <location>
        <begin position="1"/>
        <end position="217"/>
    </location>
</feature>
<dbReference type="Pfam" id="PF00149">
    <property type="entry name" value="Metallophos"/>
    <property type="match status" value="1"/>
</dbReference>
<evidence type="ECO:0000256" key="6">
    <source>
        <dbReference type="ARBA" id="ARBA00022839"/>
    </source>
</evidence>
<name>E1QIV7_DESB2</name>
<dbReference type="GO" id="GO:0008408">
    <property type="term" value="F:3'-5' exonuclease activity"/>
    <property type="evidence" value="ECO:0007669"/>
    <property type="project" value="InterPro"/>
</dbReference>
<comment type="similarity">
    <text evidence="1 7">Belongs to the SbcD family.</text>
</comment>
<sequence length="379" mass="40504">MRLLHSADWHLGRVLHGAPLIEDQAHALDQLTAIAADTRPDAVIIAGDVYDRAVPPPEAVELLDDTLARLVLGHKLLVIVIAGNHDSPRRLGFGARLLAHGGLHVFGPCQARPAPLILSDAHGPVAIHALAHAEPAVVRAVLADEAPRDHDQAFAARLADLAPAPAGARRVLAAHAFVAGGLESLSERPLSVGGSGAVAVERFRGFDYVALGHLHRPQQVSGVNARYAGSLLKYSFSEVDQPKSLSLVELDAAGLAGVGAIAIEPLRDARIIGGRLEELLADPPATGRQDYLRVELQNIEPVIDAIGRLRAVYPNVLQVTRPHLATAPAQGQIDPRRLDDAQIFAAFYRQTTGQEATPAMLEAFAAEARQLRRQEREAH</sequence>
<protein>
    <recommendedName>
        <fullName evidence="3 7">Nuclease SbcCD subunit D</fullName>
    </recommendedName>
</protein>
<dbReference type="SUPFAM" id="SSF56300">
    <property type="entry name" value="Metallo-dependent phosphatases"/>
    <property type="match status" value="1"/>
</dbReference>
<evidence type="ECO:0000256" key="3">
    <source>
        <dbReference type="ARBA" id="ARBA00013365"/>
    </source>
</evidence>
<proteinExistence type="inferred from homology"/>
<keyword evidence="7" id="KW-0235">DNA replication</keyword>
<dbReference type="CDD" id="cd00840">
    <property type="entry name" value="MPP_Mre11_N"/>
    <property type="match status" value="1"/>
</dbReference>
<dbReference type="RefSeq" id="WP_013257984.1">
    <property type="nucleotide sequence ID" value="NC_014365.1"/>
</dbReference>
<dbReference type="PANTHER" id="PTHR30337:SF0">
    <property type="entry name" value="NUCLEASE SBCCD SUBUNIT D"/>
    <property type="match status" value="1"/>
</dbReference>
<evidence type="ECO:0000313" key="11">
    <source>
        <dbReference type="Proteomes" id="UP000009047"/>
    </source>
</evidence>
<comment type="subunit">
    <text evidence="2 7">Heterodimer of SbcC and SbcD.</text>
</comment>
<dbReference type="KEGG" id="dbr:Deba_1162"/>
<dbReference type="EMBL" id="CP002085">
    <property type="protein sequence ID" value="ADK84530.1"/>
    <property type="molecule type" value="Genomic_DNA"/>
</dbReference>
<evidence type="ECO:0000256" key="1">
    <source>
        <dbReference type="ARBA" id="ARBA00010555"/>
    </source>
</evidence>
<evidence type="ECO:0000313" key="10">
    <source>
        <dbReference type="EMBL" id="ADK84530.1"/>
    </source>
</evidence>
<evidence type="ECO:0000256" key="4">
    <source>
        <dbReference type="ARBA" id="ARBA00022722"/>
    </source>
</evidence>
<keyword evidence="11" id="KW-1185">Reference proteome</keyword>
<dbReference type="InterPro" id="IPR041796">
    <property type="entry name" value="Mre11_N"/>
</dbReference>
<accession>E1QIV7</accession>
<dbReference type="InterPro" id="IPR029052">
    <property type="entry name" value="Metallo-depent_PP-like"/>
</dbReference>
<comment type="function">
    <text evidence="7">SbcCD cleaves DNA hairpin structures. These structures can inhibit DNA replication and are intermediates in certain DNA recombination reactions. The complex acts as a 3'-&gt;5' double strand exonuclease that can open hairpins. It also has a 5' single-strand endonuclease activity.</text>
</comment>
<dbReference type="Pfam" id="PF12320">
    <property type="entry name" value="SbcD_C"/>
    <property type="match status" value="1"/>
</dbReference>
<evidence type="ECO:0000259" key="8">
    <source>
        <dbReference type="Pfam" id="PF00149"/>
    </source>
</evidence>
<dbReference type="InterPro" id="IPR050535">
    <property type="entry name" value="DNA_Repair-Maintenance_Comp"/>
</dbReference>
<dbReference type="Gene3D" id="3.60.21.10">
    <property type="match status" value="1"/>
</dbReference>
<organism evidence="10 11">
    <name type="scientific">Desulfarculus baarsii (strain ATCC 33931 / DSM 2075 / LMG 7858 / VKM B-1802 / 2st14)</name>
    <dbReference type="NCBI Taxonomy" id="644282"/>
    <lineage>
        <taxon>Bacteria</taxon>
        <taxon>Pseudomonadati</taxon>
        <taxon>Thermodesulfobacteriota</taxon>
        <taxon>Desulfarculia</taxon>
        <taxon>Desulfarculales</taxon>
        <taxon>Desulfarculaceae</taxon>
        <taxon>Desulfarculus</taxon>
    </lineage>
</organism>
<keyword evidence="7" id="KW-0255">Endonuclease</keyword>
<dbReference type="NCBIfam" id="TIGR00619">
    <property type="entry name" value="sbcd"/>
    <property type="match status" value="1"/>
</dbReference>
<evidence type="ECO:0000256" key="5">
    <source>
        <dbReference type="ARBA" id="ARBA00022801"/>
    </source>
</evidence>
<dbReference type="STRING" id="644282.Deba_1162"/>
<feature type="domain" description="Nuclease SbcCD subunit D C-terminal" evidence="9">
    <location>
        <begin position="266"/>
        <end position="351"/>
    </location>
</feature>
<evidence type="ECO:0000259" key="9">
    <source>
        <dbReference type="Pfam" id="PF12320"/>
    </source>
</evidence>
<dbReference type="Proteomes" id="UP000009047">
    <property type="component" value="Chromosome"/>
</dbReference>
<dbReference type="OrthoDB" id="9773856at2"/>
<keyword evidence="4 7" id="KW-0540">Nuclease</keyword>
<evidence type="ECO:0000256" key="2">
    <source>
        <dbReference type="ARBA" id="ARBA00011322"/>
    </source>
</evidence>
<keyword evidence="6 7" id="KW-0269">Exonuclease</keyword>
<dbReference type="InterPro" id="IPR026843">
    <property type="entry name" value="SbcD_C"/>
</dbReference>
<reference evidence="10 11" key="1">
    <citation type="journal article" date="2010" name="Stand. Genomic Sci.">
        <title>Complete genome sequence of Desulfarculus baarsii type strain (2st14).</title>
        <authorList>
            <person name="Sun H."/>
            <person name="Spring S."/>
            <person name="Lapidus A."/>
            <person name="Davenport K."/>
            <person name="Del Rio T.G."/>
            <person name="Tice H."/>
            <person name="Nolan M."/>
            <person name="Copeland A."/>
            <person name="Cheng J.F."/>
            <person name="Lucas S."/>
            <person name="Tapia R."/>
            <person name="Goodwin L."/>
            <person name="Pitluck S."/>
            <person name="Ivanova N."/>
            <person name="Pagani I."/>
            <person name="Mavromatis K."/>
            <person name="Ovchinnikova G."/>
            <person name="Pati A."/>
            <person name="Chen A."/>
            <person name="Palaniappan K."/>
            <person name="Hauser L."/>
            <person name="Chang Y.J."/>
            <person name="Jeffries C.D."/>
            <person name="Detter J.C."/>
            <person name="Han C."/>
            <person name="Rohde M."/>
            <person name="Brambilla E."/>
            <person name="Goker M."/>
            <person name="Woyke T."/>
            <person name="Bristow J."/>
            <person name="Eisen J.A."/>
            <person name="Markowitz V."/>
            <person name="Hugenholtz P."/>
            <person name="Kyrpides N.C."/>
            <person name="Klenk H.P."/>
            <person name="Land M."/>
        </authorList>
    </citation>
    <scope>NUCLEOTIDE SEQUENCE [LARGE SCALE GENOMIC DNA]</scope>
    <source>
        <strain evidence="11">ATCC 33931 / DSM 2075 / LMG 7858 / VKM B-1802 / 2st14</strain>
    </source>
</reference>
<keyword evidence="7" id="KW-0233">DNA recombination</keyword>
<dbReference type="HOGENOM" id="CLU_038045_0_1_7"/>
<evidence type="ECO:0000256" key="7">
    <source>
        <dbReference type="RuleBase" id="RU363069"/>
    </source>
</evidence>
<dbReference type="AlphaFoldDB" id="E1QIV7"/>
<dbReference type="GO" id="GO:0006310">
    <property type="term" value="P:DNA recombination"/>
    <property type="evidence" value="ECO:0007669"/>
    <property type="project" value="UniProtKB-KW"/>
</dbReference>
<gene>
    <name evidence="7" type="primary">sbcD</name>
    <name evidence="10" type="ordered locus">Deba_1162</name>
</gene>
<dbReference type="eggNOG" id="COG0420">
    <property type="taxonomic scope" value="Bacteria"/>
</dbReference>